<dbReference type="EMBL" id="LAZR01044973">
    <property type="protein sequence ID" value="KKL01232.1"/>
    <property type="molecule type" value="Genomic_DNA"/>
</dbReference>
<evidence type="ECO:0000313" key="1">
    <source>
        <dbReference type="EMBL" id="KKL01232.1"/>
    </source>
</evidence>
<proteinExistence type="predicted"/>
<protein>
    <submittedName>
        <fullName evidence="1">Uncharacterized protein</fullName>
    </submittedName>
</protein>
<reference evidence="1" key="1">
    <citation type="journal article" date="2015" name="Nature">
        <title>Complex archaea that bridge the gap between prokaryotes and eukaryotes.</title>
        <authorList>
            <person name="Spang A."/>
            <person name="Saw J.H."/>
            <person name="Jorgensen S.L."/>
            <person name="Zaremba-Niedzwiedzka K."/>
            <person name="Martijn J."/>
            <person name="Lind A.E."/>
            <person name="van Eijk R."/>
            <person name="Schleper C."/>
            <person name="Guy L."/>
            <person name="Ettema T.J."/>
        </authorList>
    </citation>
    <scope>NUCLEOTIDE SEQUENCE</scope>
</reference>
<sequence>MALSIRHAAMERGTSANVGVSVTVRKYWRQYYQSVPQMLGDNVIVNEMIATDYANASPLHRFPLRSGEDAEIRLSHKFYYIAVIRSAGQHDIMVIQSSYREPPEEVRKQRLTEEWLKRKRKGR</sequence>
<accession>A0A0F9A1G6</accession>
<comment type="caution">
    <text evidence="1">The sequence shown here is derived from an EMBL/GenBank/DDBJ whole genome shotgun (WGS) entry which is preliminary data.</text>
</comment>
<dbReference type="AlphaFoldDB" id="A0A0F9A1G6"/>
<organism evidence="1">
    <name type="scientific">marine sediment metagenome</name>
    <dbReference type="NCBI Taxonomy" id="412755"/>
    <lineage>
        <taxon>unclassified sequences</taxon>
        <taxon>metagenomes</taxon>
        <taxon>ecological metagenomes</taxon>
    </lineage>
</organism>
<name>A0A0F9A1G6_9ZZZZ</name>
<gene>
    <name evidence="1" type="ORF">LCGC14_2627220</name>
</gene>